<dbReference type="InterPro" id="IPR058240">
    <property type="entry name" value="rSAM_sf"/>
</dbReference>
<dbReference type="RefSeq" id="WP_322607880.1">
    <property type="nucleotide sequence ID" value="NZ_JARVCO010000007.1"/>
</dbReference>
<dbReference type="InterPro" id="IPR036724">
    <property type="entry name" value="Cobalamin-bd_sf"/>
</dbReference>
<dbReference type="InterPro" id="IPR023404">
    <property type="entry name" value="rSAM_horseshoe"/>
</dbReference>
<dbReference type="PANTHER" id="PTHR43409:SF16">
    <property type="entry name" value="SLR0320 PROTEIN"/>
    <property type="match status" value="1"/>
</dbReference>
<dbReference type="SMART" id="SM00729">
    <property type="entry name" value="Elp3"/>
    <property type="match status" value="1"/>
</dbReference>
<evidence type="ECO:0000313" key="9">
    <source>
        <dbReference type="EMBL" id="MDZ8118080.1"/>
    </source>
</evidence>
<dbReference type="EMBL" id="JARVCO010000007">
    <property type="protein sequence ID" value="MDZ8118080.1"/>
    <property type="molecule type" value="Genomic_DNA"/>
</dbReference>
<comment type="cofactor">
    <cofactor evidence="1">
        <name>[4Fe-4S] cluster</name>
        <dbReference type="ChEBI" id="CHEBI:49883"/>
    </cofactor>
</comment>
<dbReference type="SFLD" id="SFLDS00029">
    <property type="entry name" value="Radical_SAM"/>
    <property type="match status" value="1"/>
</dbReference>
<name>A0ABU5MV94_9BACT</name>
<dbReference type="SFLD" id="SFLDG01082">
    <property type="entry name" value="B12-binding_domain_containing"/>
    <property type="match status" value="1"/>
</dbReference>
<evidence type="ECO:0000256" key="4">
    <source>
        <dbReference type="ARBA" id="ARBA00023004"/>
    </source>
</evidence>
<dbReference type="InterPro" id="IPR007197">
    <property type="entry name" value="rSAM"/>
</dbReference>
<accession>A0ABU5MV94</accession>
<evidence type="ECO:0000256" key="6">
    <source>
        <dbReference type="SAM" id="MobiDB-lite"/>
    </source>
</evidence>
<organism evidence="9 10">
    <name type="scientific">Pontiella agarivorans</name>
    <dbReference type="NCBI Taxonomy" id="3038953"/>
    <lineage>
        <taxon>Bacteria</taxon>
        <taxon>Pseudomonadati</taxon>
        <taxon>Kiritimatiellota</taxon>
        <taxon>Kiritimatiellia</taxon>
        <taxon>Kiritimatiellales</taxon>
        <taxon>Pontiellaceae</taxon>
        <taxon>Pontiella</taxon>
    </lineage>
</organism>
<evidence type="ECO:0000256" key="1">
    <source>
        <dbReference type="ARBA" id="ARBA00001966"/>
    </source>
</evidence>
<evidence type="ECO:0000256" key="5">
    <source>
        <dbReference type="ARBA" id="ARBA00023014"/>
    </source>
</evidence>
<protein>
    <submittedName>
        <fullName evidence="9">DUF4080 domain-containing protein</fullName>
    </submittedName>
</protein>
<dbReference type="Pfam" id="PF04055">
    <property type="entry name" value="Radical_SAM"/>
    <property type="match status" value="1"/>
</dbReference>
<evidence type="ECO:0000259" key="7">
    <source>
        <dbReference type="PROSITE" id="PS51332"/>
    </source>
</evidence>
<dbReference type="PROSITE" id="PS51332">
    <property type="entry name" value="B12_BINDING"/>
    <property type="match status" value="1"/>
</dbReference>
<dbReference type="Gene3D" id="3.40.50.280">
    <property type="entry name" value="Cobalamin-binding domain"/>
    <property type="match status" value="1"/>
</dbReference>
<keyword evidence="2" id="KW-0949">S-adenosyl-L-methionine</keyword>
<feature type="domain" description="B12-binding" evidence="7">
    <location>
        <begin position="3"/>
        <end position="135"/>
    </location>
</feature>
<dbReference type="SUPFAM" id="SSF52242">
    <property type="entry name" value="Cobalamin (vitamin B12)-binding domain"/>
    <property type="match status" value="1"/>
</dbReference>
<reference evidence="9 10" key="1">
    <citation type="journal article" date="2024" name="Appl. Environ. Microbiol.">
        <title>Pontiella agarivorans sp. nov., a novel marine anaerobic bacterium capable of degrading macroalgal polysaccharides and fixing nitrogen.</title>
        <authorList>
            <person name="Liu N."/>
            <person name="Kivenson V."/>
            <person name="Peng X."/>
            <person name="Cui Z."/>
            <person name="Lankiewicz T.S."/>
            <person name="Gosselin K.M."/>
            <person name="English C.J."/>
            <person name="Blair E.M."/>
            <person name="O'Malley M.A."/>
            <person name="Valentine D.L."/>
        </authorList>
    </citation>
    <scope>NUCLEOTIDE SEQUENCE [LARGE SCALE GENOMIC DNA]</scope>
    <source>
        <strain evidence="9 10">NLcol2</strain>
    </source>
</reference>
<keyword evidence="4" id="KW-0408">Iron</keyword>
<comment type="caution">
    <text evidence="9">The sequence shown here is derived from an EMBL/GenBank/DDBJ whole genome shotgun (WGS) entry which is preliminary data.</text>
</comment>
<feature type="region of interest" description="Disordered" evidence="6">
    <location>
        <begin position="423"/>
        <end position="444"/>
    </location>
</feature>
<dbReference type="SUPFAM" id="SSF102114">
    <property type="entry name" value="Radical SAM enzymes"/>
    <property type="match status" value="1"/>
</dbReference>
<evidence type="ECO:0000313" key="10">
    <source>
        <dbReference type="Proteomes" id="UP001290861"/>
    </source>
</evidence>
<dbReference type="PROSITE" id="PS51918">
    <property type="entry name" value="RADICAL_SAM"/>
    <property type="match status" value="1"/>
</dbReference>
<dbReference type="InterPro" id="IPR051198">
    <property type="entry name" value="BchE-like"/>
</dbReference>
<keyword evidence="3" id="KW-0479">Metal-binding</keyword>
<dbReference type="Pfam" id="PF13311">
    <property type="entry name" value="DUF4080"/>
    <property type="match status" value="1"/>
</dbReference>
<gene>
    <name evidence="9" type="ORF">P9H32_05510</name>
</gene>
<dbReference type="InterPro" id="IPR006638">
    <property type="entry name" value="Elp3/MiaA/NifB-like_rSAM"/>
</dbReference>
<evidence type="ECO:0000259" key="8">
    <source>
        <dbReference type="PROSITE" id="PS51918"/>
    </source>
</evidence>
<evidence type="ECO:0000256" key="3">
    <source>
        <dbReference type="ARBA" id="ARBA00022723"/>
    </source>
</evidence>
<dbReference type="PANTHER" id="PTHR43409">
    <property type="entry name" value="ANAEROBIC MAGNESIUM-PROTOPORPHYRIN IX MONOMETHYL ESTER CYCLASE-RELATED"/>
    <property type="match status" value="1"/>
</dbReference>
<evidence type="ECO:0000256" key="2">
    <source>
        <dbReference type="ARBA" id="ARBA00022691"/>
    </source>
</evidence>
<dbReference type="Pfam" id="PF02310">
    <property type="entry name" value="B12-binding"/>
    <property type="match status" value="1"/>
</dbReference>
<dbReference type="InterPro" id="IPR025288">
    <property type="entry name" value="DUF4080"/>
</dbReference>
<dbReference type="InterPro" id="IPR006158">
    <property type="entry name" value="Cobalamin-bd"/>
</dbReference>
<proteinExistence type="predicted"/>
<feature type="domain" description="Radical SAM core" evidence="8">
    <location>
        <begin position="163"/>
        <end position="393"/>
    </location>
</feature>
<keyword evidence="5" id="KW-0411">Iron-sulfur</keyword>
<dbReference type="Proteomes" id="UP001290861">
    <property type="component" value="Unassembled WGS sequence"/>
</dbReference>
<sequence>MLNEILFVAFNARYAHTAFGARYLLANMGDLKPRSELLEFDLQVQPRIAVEKILAHDPEIIGIGCYIWNIDLVTKVAALLKAIRPDIQLILGGPEISYETEQQEIFRYADHVICGEGEIELPKLCRELLGRQAASPPRNEIIQAEPVDVSKIELPYDLYSDEDIKHRAIYVEASRGCPFQCEYCMSSLDPCVRYFPEEKLFSAFGKLLDRGALNFKFVDRSFNIDIRFALKVLDFFKTRYQPGMMLHFEIIPSHLPDELMDAVKDCPPGMLQFEIGIQTFNEAVAHRIQRPLDIEKIENNMRRLRTETGVHIHSDLIAGLPGEDLESFEHGFSRLLALNPQEIQLGILKRLRGAPIDRHSKDWNMVYSPHAPYDILSTRSVSFKNMQRLNRFARYWNLVVNNGQFIETAPLLWTAGRRAACDTAPNAPQSSAQPETPVPQAARLLPSNGNSPFADFMHFSDWLYAKTNTTGNLHVIRLAKLLLEFLTQEKGLAEKDVAEALWNDYQRGNRPDVPGFLKKFGFEKRDTTEVKPFIAMARQRRHLKE</sequence>
<dbReference type="Gene3D" id="3.80.30.20">
    <property type="entry name" value="tm_1862 like domain"/>
    <property type="match status" value="1"/>
</dbReference>
<keyword evidence="10" id="KW-1185">Reference proteome</keyword>